<dbReference type="InterPro" id="IPR003660">
    <property type="entry name" value="HAMP_dom"/>
</dbReference>
<dbReference type="PANTHER" id="PTHR32089">
    <property type="entry name" value="METHYL-ACCEPTING CHEMOTAXIS PROTEIN MCPB"/>
    <property type="match status" value="1"/>
</dbReference>
<evidence type="ECO:0000256" key="3">
    <source>
        <dbReference type="ARBA" id="ARBA00029447"/>
    </source>
</evidence>
<evidence type="ECO:0000256" key="2">
    <source>
        <dbReference type="ARBA" id="ARBA00023224"/>
    </source>
</evidence>
<dbReference type="SMART" id="SM00283">
    <property type="entry name" value="MA"/>
    <property type="match status" value="1"/>
</dbReference>
<dbReference type="InterPro" id="IPR004089">
    <property type="entry name" value="MCPsignal_dom"/>
</dbReference>
<accession>A0AAJ1BG20</accession>
<gene>
    <name evidence="8" type="ORF">MJ923_06830</name>
</gene>
<organism evidence="8 9">
    <name type="scientific">Shewanella zhuhaiensis</name>
    <dbReference type="NCBI Taxonomy" id="2919576"/>
    <lineage>
        <taxon>Bacteria</taxon>
        <taxon>Pseudomonadati</taxon>
        <taxon>Pseudomonadota</taxon>
        <taxon>Gammaproteobacteria</taxon>
        <taxon>Alteromonadales</taxon>
        <taxon>Shewanellaceae</taxon>
        <taxon>Shewanella</taxon>
    </lineage>
</organism>
<keyword evidence="5" id="KW-0812">Transmembrane</keyword>
<dbReference type="RefSeq" id="WP_240590455.1">
    <property type="nucleotide sequence ID" value="NZ_JAKUDL010000002.1"/>
</dbReference>
<protein>
    <submittedName>
        <fullName evidence="8">Methyl-accepting chemotaxis protein</fullName>
    </submittedName>
</protein>
<dbReference type="PRINTS" id="PR00260">
    <property type="entry name" value="CHEMTRNSDUCR"/>
</dbReference>
<comment type="caution">
    <text evidence="8">The sequence shown here is derived from an EMBL/GenBank/DDBJ whole genome shotgun (WGS) entry which is preliminary data.</text>
</comment>
<dbReference type="GO" id="GO:0016020">
    <property type="term" value="C:membrane"/>
    <property type="evidence" value="ECO:0007669"/>
    <property type="project" value="UniProtKB-SubCell"/>
</dbReference>
<feature type="domain" description="HAMP" evidence="7">
    <location>
        <begin position="150"/>
        <end position="202"/>
    </location>
</feature>
<evidence type="ECO:0000256" key="4">
    <source>
        <dbReference type="PROSITE-ProRule" id="PRU00284"/>
    </source>
</evidence>
<dbReference type="AlphaFoldDB" id="A0AAJ1BG20"/>
<keyword evidence="5" id="KW-1133">Transmembrane helix</keyword>
<dbReference type="FunFam" id="1.10.287.950:FF:000001">
    <property type="entry name" value="Methyl-accepting chemotaxis sensory transducer"/>
    <property type="match status" value="1"/>
</dbReference>
<feature type="domain" description="Methyl-accepting transducer" evidence="6">
    <location>
        <begin position="207"/>
        <end position="443"/>
    </location>
</feature>
<keyword evidence="9" id="KW-1185">Reference proteome</keyword>
<evidence type="ECO:0000313" key="9">
    <source>
        <dbReference type="Proteomes" id="UP001297581"/>
    </source>
</evidence>
<dbReference type="SUPFAM" id="SSF58104">
    <property type="entry name" value="Methyl-accepting chemotaxis protein (MCP) signaling domain"/>
    <property type="match status" value="1"/>
</dbReference>
<evidence type="ECO:0000256" key="1">
    <source>
        <dbReference type="ARBA" id="ARBA00004370"/>
    </source>
</evidence>
<sequence>MKQITFRKIDAFLIKFSLNGKFWLVCSMVAAITAAVALANHQLQIKAIEAASAAQVQGQVDAFAAVANADGLKGEALAGFASKHGLSIGGGQGRSGDRVTAAAQVNGERITLSANVAASEQEARSQANMMLLWAAIGLLPLFQLSYWISTSLGGGLWDMYMAIKRLADGDLTQRLNFFGTDDFSLIAREIDRCADNMSDMVSAIRSNADTLKRASSAFSSQARSSDDLARRQHQFLDSVSVAMSQMTSAIEEVSANAASTSSQTRQNAGAVQDSQKRIAATVTGIAELSGKIGDASSSVEALSREATEISAVVTVINSISEQTNLLALNAAIEAARAGEQGRGFAVVADEVRTLAGRTQQATVEIQTMIESLQGGTRSLSGITGEIVSRAEQGKTAVSDVGEDVGSMAESVNQVFDMASHIAASAEEQSVACREIASQLAEIRSQSGVISDNAHKALELSEELAGASVALGDILGQYRT</sequence>
<dbReference type="CDD" id="cd11386">
    <property type="entry name" value="MCP_signal"/>
    <property type="match status" value="1"/>
</dbReference>
<dbReference type="GO" id="GO:0004888">
    <property type="term" value="F:transmembrane signaling receptor activity"/>
    <property type="evidence" value="ECO:0007669"/>
    <property type="project" value="InterPro"/>
</dbReference>
<evidence type="ECO:0000256" key="5">
    <source>
        <dbReference type="SAM" id="Phobius"/>
    </source>
</evidence>
<dbReference type="PROSITE" id="PS50111">
    <property type="entry name" value="CHEMOTAXIS_TRANSDUC_2"/>
    <property type="match status" value="1"/>
</dbReference>
<dbReference type="EMBL" id="JAKUDL010000002">
    <property type="protein sequence ID" value="MCH4294016.1"/>
    <property type="molecule type" value="Genomic_DNA"/>
</dbReference>
<proteinExistence type="inferred from homology"/>
<comment type="subcellular location">
    <subcellularLocation>
        <location evidence="1">Membrane</location>
    </subcellularLocation>
</comment>
<keyword evidence="5" id="KW-0472">Membrane</keyword>
<reference evidence="8 9" key="1">
    <citation type="submission" date="2022-02" db="EMBL/GenBank/DDBJ databases">
        <title>The genome sequence of Shewanella sp. 3B26.</title>
        <authorList>
            <person name="Du J."/>
        </authorList>
    </citation>
    <scope>NUCLEOTIDE SEQUENCE [LARGE SCALE GENOMIC DNA]</scope>
    <source>
        <strain evidence="8 9">3B26</strain>
    </source>
</reference>
<keyword evidence="2 4" id="KW-0807">Transducer</keyword>
<name>A0AAJ1BG20_9GAMM</name>
<evidence type="ECO:0000259" key="6">
    <source>
        <dbReference type="PROSITE" id="PS50111"/>
    </source>
</evidence>
<comment type="similarity">
    <text evidence="3">Belongs to the methyl-accepting chemotaxis (MCP) protein family.</text>
</comment>
<dbReference type="PANTHER" id="PTHR32089:SF65">
    <property type="entry name" value="CHEMOTAXIS SIGNAL TRANSDUCTION SYSTEM METHYL ACCEPTING SENSORY TRANSDUCER"/>
    <property type="match status" value="1"/>
</dbReference>
<evidence type="ECO:0000259" key="7">
    <source>
        <dbReference type="PROSITE" id="PS50885"/>
    </source>
</evidence>
<dbReference type="Gene3D" id="1.10.287.950">
    <property type="entry name" value="Methyl-accepting chemotaxis protein"/>
    <property type="match status" value="1"/>
</dbReference>
<dbReference type="Proteomes" id="UP001297581">
    <property type="component" value="Unassembled WGS sequence"/>
</dbReference>
<feature type="transmembrane region" description="Helical" evidence="5">
    <location>
        <begin position="20"/>
        <end position="39"/>
    </location>
</feature>
<dbReference type="SMART" id="SM00304">
    <property type="entry name" value="HAMP"/>
    <property type="match status" value="1"/>
</dbReference>
<dbReference type="Pfam" id="PF00015">
    <property type="entry name" value="MCPsignal"/>
    <property type="match status" value="1"/>
</dbReference>
<evidence type="ECO:0000313" key="8">
    <source>
        <dbReference type="EMBL" id="MCH4294016.1"/>
    </source>
</evidence>
<dbReference type="GO" id="GO:0007165">
    <property type="term" value="P:signal transduction"/>
    <property type="evidence" value="ECO:0007669"/>
    <property type="project" value="UniProtKB-KW"/>
</dbReference>
<dbReference type="InterPro" id="IPR004090">
    <property type="entry name" value="Chemotax_Me-accpt_rcpt"/>
</dbReference>
<dbReference type="GO" id="GO:0006935">
    <property type="term" value="P:chemotaxis"/>
    <property type="evidence" value="ECO:0007669"/>
    <property type="project" value="InterPro"/>
</dbReference>
<dbReference type="PROSITE" id="PS50885">
    <property type="entry name" value="HAMP"/>
    <property type="match status" value="1"/>
</dbReference>